<dbReference type="CDD" id="cd06897">
    <property type="entry name" value="PX_SNARE"/>
    <property type="match status" value="1"/>
</dbReference>
<evidence type="ECO:0008006" key="10">
    <source>
        <dbReference type="Google" id="ProtNLM"/>
    </source>
</evidence>
<dbReference type="PANTHER" id="PTHR22775:SF3">
    <property type="entry name" value="SORTING NEXIN-13"/>
    <property type="match status" value="1"/>
</dbReference>
<evidence type="ECO:0000256" key="4">
    <source>
        <dbReference type="ARBA" id="ARBA00054927"/>
    </source>
</evidence>
<dbReference type="GO" id="GO:0016192">
    <property type="term" value="P:vesicle-mediated transport"/>
    <property type="evidence" value="ECO:0007669"/>
    <property type="project" value="UniProtKB-ARBA"/>
</dbReference>
<dbReference type="PROSITE" id="PS50195">
    <property type="entry name" value="PX"/>
    <property type="match status" value="1"/>
</dbReference>
<feature type="compositionally biased region" description="Low complexity" evidence="5">
    <location>
        <begin position="120"/>
        <end position="134"/>
    </location>
</feature>
<organism evidence="8 9">
    <name type="scientific">Tremella mesenterica</name>
    <name type="common">Jelly fungus</name>
    <dbReference type="NCBI Taxonomy" id="5217"/>
    <lineage>
        <taxon>Eukaryota</taxon>
        <taxon>Fungi</taxon>
        <taxon>Dikarya</taxon>
        <taxon>Basidiomycota</taxon>
        <taxon>Agaricomycotina</taxon>
        <taxon>Tremellomycetes</taxon>
        <taxon>Tremellales</taxon>
        <taxon>Tremellaceae</taxon>
        <taxon>Tremella</taxon>
    </lineage>
</organism>
<dbReference type="SMART" id="SM00312">
    <property type="entry name" value="PX"/>
    <property type="match status" value="1"/>
</dbReference>
<dbReference type="InterPro" id="IPR036871">
    <property type="entry name" value="PX_dom_sf"/>
</dbReference>
<evidence type="ECO:0000313" key="9">
    <source>
        <dbReference type="Proteomes" id="UP000289152"/>
    </source>
</evidence>
<evidence type="ECO:0000313" key="8">
    <source>
        <dbReference type="EMBL" id="RXK39106.1"/>
    </source>
</evidence>
<evidence type="ECO:0000256" key="2">
    <source>
        <dbReference type="ARBA" id="ARBA00022554"/>
    </source>
</evidence>
<dbReference type="GO" id="GO:0035091">
    <property type="term" value="F:phosphatidylinositol binding"/>
    <property type="evidence" value="ECO:0007669"/>
    <property type="project" value="InterPro"/>
</dbReference>
<sequence>MDIQNITITSTQIVPQPKPHTTYTIQISTPTRTWTVDRRYNDFLAFNDELKSSTGKEPPAQLPAKHTWSLTRSVYDDKIVRERRILLEQYLRTLLTTKDPRWRQSYGFSDFLAVPTPRASSSTEPTSSSNLSSNLPPPPDIFTATNWLSEQSQVQSLLRLVRAALLKRDALALQLSDASGSRSAGVQAKRLLKEASVRLSNLEKGLISLSGLGEGEKRRREELIEGLKAERDNLNRMAETGIRTSGSNFSSSAGISSGGKDTMPGGIGSIWNTNPQPGRVFGIKNKPQETEETRPLDERGLVQLQQHRMDDQDQQLGELSKVLQRQRKMGEEIHQEIEEQNEMLDHVEGEVTRVGGKLARAKRQMNQLK</sequence>
<dbReference type="EMBL" id="SDIL01000036">
    <property type="protein sequence ID" value="RXK39106.1"/>
    <property type="molecule type" value="Genomic_DNA"/>
</dbReference>
<dbReference type="PANTHER" id="PTHR22775">
    <property type="entry name" value="SORTING NEXIN"/>
    <property type="match status" value="1"/>
</dbReference>
<dbReference type="GO" id="GO:0000329">
    <property type="term" value="C:fungal-type vacuole membrane"/>
    <property type="evidence" value="ECO:0007669"/>
    <property type="project" value="UniProtKB-ARBA"/>
</dbReference>
<comment type="function">
    <text evidence="4">Essential for proper morphogenesis of the vacuole. May exist as structural reinforcement on the surface of the vacuolar membrane and be required for maintenance against rupture by osmotic pressure.</text>
</comment>
<dbReference type="InterPro" id="IPR001683">
    <property type="entry name" value="PX_dom"/>
</dbReference>
<evidence type="ECO:0000256" key="3">
    <source>
        <dbReference type="ARBA" id="ARBA00023054"/>
    </source>
</evidence>
<feature type="region of interest" description="Disordered" evidence="5">
    <location>
        <begin position="117"/>
        <end position="137"/>
    </location>
</feature>
<dbReference type="InterPro" id="IPR000727">
    <property type="entry name" value="T_SNARE_dom"/>
</dbReference>
<dbReference type="VEuPathDB" id="FungiDB:TREMEDRAFT_37265"/>
<reference evidence="8 9" key="1">
    <citation type="submission" date="2016-06" db="EMBL/GenBank/DDBJ databases">
        <title>Evolution of pathogenesis and genome organization in the Tremellales.</title>
        <authorList>
            <person name="Cuomo C."/>
            <person name="Litvintseva A."/>
            <person name="Heitman J."/>
            <person name="Chen Y."/>
            <person name="Sun S."/>
            <person name="Springer D."/>
            <person name="Dromer F."/>
            <person name="Young S."/>
            <person name="Zeng Q."/>
            <person name="Chapman S."/>
            <person name="Gujja S."/>
            <person name="Saif S."/>
            <person name="Birren B."/>
        </authorList>
    </citation>
    <scope>NUCLEOTIDE SEQUENCE [LARGE SCALE GENOMIC DNA]</scope>
    <source>
        <strain evidence="8 9">ATCC 28783</strain>
    </source>
</reference>
<dbReference type="GO" id="GO:0007034">
    <property type="term" value="P:vacuolar transport"/>
    <property type="evidence" value="ECO:0007669"/>
    <property type="project" value="UniProtKB-ARBA"/>
</dbReference>
<dbReference type="Pfam" id="PF00787">
    <property type="entry name" value="PX"/>
    <property type="match status" value="1"/>
</dbReference>
<dbReference type="SUPFAM" id="SSF64268">
    <property type="entry name" value="PX domain"/>
    <property type="match status" value="1"/>
</dbReference>
<dbReference type="FunFam" id="1.20.5.110:FF:000058">
    <property type="entry name" value="VAM7p Vacuolar SNARE protein"/>
    <property type="match status" value="1"/>
</dbReference>
<keyword evidence="9" id="KW-1185">Reference proteome</keyword>
<dbReference type="Proteomes" id="UP000289152">
    <property type="component" value="Unassembled WGS sequence"/>
</dbReference>
<dbReference type="FunCoup" id="A0A4Q1BMR2">
    <property type="interactions" value="43"/>
</dbReference>
<dbReference type="SMART" id="SM00397">
    <property type="entry name" value="t_SNARE"/>
    <property type="match status" value="1"/>
</dbReference>
<dbReference type="OrthoDB" id="428895at2759"/>
<dbReference type="STRING" id="5217.A0A4Q1BMR2"/>
<dbReference type="AlphaFoldDB" id="A0A4Q1BMR2"/>
<dbReference type="SUPFAM" id="SSF58038">
    <property type="entry name" value="SNARE fusion complex"/>
    <property type="match status" value="1"/>
</dbReference>
<protein>
    <recommendedName>
        <fullName evidence="10">Syntaxin</fullName>
    </recommendedName>
</protein>
<dbReference type="PROSITE" id="PS50192">
    <property type="entry name" value="T_SNARE"/>
    <property type="match status" value="1"/>
</dbReference>
<feature type="domain" description="PX" evidence="7">
    <location>
        <begin position="1"/>
        <end position="118"/>
    </location>
</feature>
<dbReference type="InParanoid" id="A0A4Q1BMR2"/>
<evidence type="ECO:0000259" key="7">
    <source>
        <dbReference type="PROSITE" id="PS50195"/>
    </source>
</evidence>
<keyword evidence="3" id="KW-0175">Coiled coil</keyword>
<accession>A0A4Q1BMR2</accession>
<dbReference type="Gene3D" id="3.30.1520.10">
    <property type="entry name" value="Phox-like domain"/>
    <property type="match status" value="1"/>
</dbReference>
<keyword evidence="2" id="KW-0926">Vacuole</keyword>
<evidence type="ECO:0000256" key="1">
    <source>
        <dbReference type="ARBA" id="ARBA00004116"/>
    </source>
</evidence>
<dbReference type="GO" id="GO:0097576">
    <property type="term" value="P:vacuole fusion"/>
    <property type="evidence" value="ECO:0007669"/>
    <property type="project" value="UniProtKB-ARBA"/>
</dbReference>
<comment type="caution">
    <text evidence="8">The sequence shown here is derived from an EMBL/GenBank/DDBJ whole genome shotgun (WGS) entry which is preliminary data.</text>
</comment>
<feature type="domain" description="T-SNARE coiled-coil homology" evidence="6">
    <location>
        <begin position="306"/>
        <end position="368"/>
    </location>
</feature>
<dbReference type="CDD" id="cd15858">
    <property type="entry name" value="SNARE_VAM7"/>
    <property type="match status" value="1"/>
</dbReference>
<comment type="subcellular location">
    <subcellularLocation>
        <location evidence="1">Vacuole</location>
    </subcellularLocation>
</comment>
<name>A0A4Q1BMR2_TREME</name>
<evidence type="ECO:0000259" key="6">
    <source>
        <dbReference type="PROSITE" id="PS50192"/>
    </source>
</evidence>
<proteinExistence type="predicted"/>
<gene>
    <name evidence="8" type="ORF">M231_03611</name>
</gene>
<dbReference type="Gene3D" id="1.20.5.110">
    <property type="match status" value="1"/>
</dbReference>
<evidence type="ECO:0000256" key="5">
    <source>
        <dbReference type="SAM" id="MobiDB-lite"/>
    </source>
</evidence>